<evidence type="ECO:0000313" key="4">
    <source>
        <dbReference type="EMBL" id="MBR7838119.1"/>
    </source>
</evidence>
<dbReference type="EMBL" id="JAGSOG010000258">
    <property type="protein sequence ID" value="MBR7838119.1"/>
    <property type="molecule type" value="Genomic_DNA"/>
</dbReference>
<dbReference type="CDD" id="cd07067">
    <property type="entry name" value="HP_PGM_like"/>
    <property type="match status" value="1"/>
</dbReference>
<gene>
    <name evidence="4" type="ORF">KDL01_32910</name>
</gene>
<dbReference type="PRINTS" id="PR00991">
    <property type="entry name" value="6PFRUCTKNASE"/>
</dbReference>
<dbReference type="InterPro" id="IPR001345">
    <property type="entry name" value="PG/BPGM_mutase_AS"/>
</dbReference>
<feature type="binding site" evidence="2">
    <location>
        <begin position="42"/>
        <end position="49"/>
    </location>
    <ligand>
        <name>substrate</name>
    </ligand>
</feature>
<dbReference type="Proteomes" id="UP000675781">
    <property type="component" value="Unassembled WGS sequence"/>
</dbReference>
<feature type="compositionally biased region" description="Acidic residues" evidence="3">
    <location>
        <begin position="243"/>
        <end position="264"/>
    </location>
</feature>
<dbReference type="InterPro" id="IPR003094">
    <property type="entry name" value="6Pfruct_kin"/>
</dbReference>
<keyword evidence="5" id="KW-1185">Reference proteome</keyword>
<evidence type="ECO:0000256" key="2">
    <source>
        <dbReference type="PIRSR" id="PIRSR613078-2"/>
    </source>
</evidence>
<evidence type="ECO:0000313" key="5">
    <source>
        <dbReference type="Proteomes" id="UP000675781"/>
    </source>
</evidence>
<dbReference type="AlphaFoldDB" id="A0A941EZJ1"/>
<dbReference type="Pfam" id="PF00300">
    <property type="entry name" value="His_Phos_1"/>
    <property type="match status" value="1"/>
</dbReference>
<name>A0A941EZJ1_9ACTN</name>
<dbReference type="GO" id="GO:0005737">
    <property type="term" value="C:cytoplasm"/>
    <property type="evidence" value="ECO:0007669"/>
    <property type="project" value="TreeGrafter"/>
</dbReference>
<feature type="binding site" evidence="2">
    <location>
        <position position="92"/>
    </location>
    <ligand>
        <name>substrate</name>
    </ligand>
</feature>
<protein>
    <submittedName>
        <fullName evidence="4">Histidine phosphatase family protein</fullName>
    </submittedName>
</protein>
<dbReference type="GO" id="GO:0006003">
    <property type="term" value="P:fructose 2,6-bisphosphate metabolic process"/>
    <property type="evidence" value="ECO:0007669"/>
    <property type="project" value="InterPro"/>
</dbReference>
<organism evidence="4 5">
    <name type="scientific">Actinospica durhamensis</name>
    <dbReference type="NCBI Taxonomy" id="1508375"/>
    <lineage>
        <taxon>Bacteria</taxon>
        <taxon>Bacillati</taxon>
        <taxon>Actinomycetota</taxon>
        <taxon>Actinomycetes</taxon>
        <taxon>Catenulisporales</taxon>
        <taxon>Actinospicaceae</taxon>
        <taxon>Actinospica</taxon>
    </lineage>
</organism>
<feature type="active site" description="Proton donor/acceptor" evidence="1">
    <location>
        <position position="116"/>
    </location>
</feature>
<dbReference type="InterPro" id="IPR050275">
    <property type="entry name" value="PGM_Phosphatase"/>
</dbReference>
<feature type="region of interest" description="Disordered" evidence="3">
    <location>
        <begin position="1"/>
        <end position="26"/>
    </location>
</feature>
<dbReference type="PANTHER" id="PTHR48100">
    <property type="entry name" value="BROAD-SPECIFICITY PHOSPHATASE YOR283W-RELATED"/>
    <property type="match status" value="1"/>
</dbReference>
<comment type="caution">
    <text evidence="4">The sequence shown here is derived from an EMBL/GenBank/DDBJ whole genome shotgun (WGS) entry which is preliminary data.</text>
</comment>
<dbReference type="PANTHER" id="PTHR48100:SF62">
    <property type="entry name" value="GLUCOSYL-3-PHOSPHOGLYCERATE PHOSPHATASE"/>
    <property type="match status" value="1"/>
</dbReference>
<dbReference type="Gene3D" id="3.40.50.1240">
    <property type="entry name" value="Phosphoglycerate mutase-like"/>
    <property type="match status" value="1"/>
</dbReference>
<dbReference type="InterPro" id="IPR013078">
    <property type="entry name" value="His_Pase_superF_clade-1"/>
</dbReference>
<feature type="active site" description="Tele-phosphohistidine intermediate" evidence="1">
    <location>
        <position position="43"/>
    </location>
</feature>
<dbReference type="SMART" id="SM00855">
    <property type="entry name" value="PGAM"/>
    <property type="match status" value="1"/>
</dbReference>
<dbReference type="PROSITE" id="PS00175">
    <property type="entry name" value="PG_MUTASE"/>
    <property type="match status" value="1"/>
</dbReference>
<evidence type="ECO:0000256" key="1">
    <source>
        <dbReference type="PIRSR" id="PIRSR613078-1"/>
    </source>
</evidence>
<dbReference type="InterPro" id="IPR029033">
    <property type="entry name" value="His_PPase_superfam"/>
</dbReference>
<feature type="region of interest" description="Disordered" evidence="3">
    <location>
        <begin position="234"/>
        <end position="264"/>
    </location>
</feature>
<proteinExistence type="predicted"/>
<dbReference type="GO" id="GO:0005524">
    <property type="term" value="F:ATP binding"/>
    <property type="evidence" value="ECO:0007669"/>
    <property type="project" value="InterPro"/>
</dbReference>
<dbReference type="GO" id="GO:0016791">
    <property type="term" value="F:phosphatase activity"/>
    <property type="evidence" value="ECO:0007669"/>
    <property type="project" value="TreeGrafter"/>
</dbReference>
<evidence type="ECO:0000256" key="3">
    <source>
        <dbReference type="SAM" id="MobiDB-lite"/>
    </source>
</evidence>
<accession>A0A941EZJ1</accession>
<dbReference type="SUPFAM" id="SSF53254">
    <property type="entry name" value="Phosphoglycerate mutase-like"/>
    <property type="match status" value="1"/>
</dbReference>
<sequence length="264" mass="28619">MSTVDLNAGDAPSSGSARDVPAGRPGDRHAYYVTGRRIVLWRHGQTEWNLEGRLQGQTDVPLDEIGREQAQTAARLLAALEPSVVISSDLDRAAETARALARLVKLEVELDEGLRETYVGTWQGLTDEEIKTKFPDEYAAWRKDHYHQRRGGGEVEAEVADRAVAAIERALERVPDRGTLVVVTHGGTARVSIARLLNLPEQLTGVLGGLSNCCWSILGEGHRGWRLLEHNAGSLPEPVIGDDANDTEDADDADDGDDGDDGDA</sequence>
<reference evidence="4" key="1">
    <citation type="submission" date="2021-04" db="EMBL/GenBank/DDBJ databases">
        <title>Genome based classification of Actinospica acidithermotolerans sp. nov., an actinobacterium isolated from an Indonesian hot spring.</title>
        <authorList>
            <person name="Kusuma A.B."/>
            <person name="Putra K.E."/>
            <person name="Nafisah S."/>
            <person name="Loh J."/>
            <person name="Nouioui I."/>
            <person name="Goodfellow M."/>
        </authorList>
    </citation>
    <scope>NUCLEOTIDE SEQUENCE</scope>
    <source>
        <strain evidence="4">CSCA 57</strain>
    </source>
</reference>